<proteinExistence type="inferred from homology"/>
<keyword evidence="8 11" id="KW-0539">Nucleus</keyword>
<evidence type="ECO:0000256" key="6">
    <source>
        <dbReference type="ARBA" id="ARBA00023159"/>
    </source>
</evidence>
<evidence type="ECO:0000256" key="1">
    <source>
        <dbReference type="ARBA" id="ARBA00004123"/>
    </source>
</evidence>
<evidence type="ECO:0000256" key="7">
    <source>
        <dbReference type="ARBA" id="ARBA00023163"/>
    </source>
</evidence>
<evidence type="ECO:0000313" key="16">
    <source>
        <dbReference type="EMBL" id="RVX68925.1"/>
    </source>
</evidence>
<organism evidence="16 17">
    <name type="scientific">Exophiala mesophila</name>
    <name type="common">Black yeast-like fungus</name>
    <dbReference type="NCBI Taxonomy" id="212818"/>
    <lineage>
        <taxon>Eukaryota</taxon>
        <taxon>Fungi</taxon>
        <taxon>Dikarya</taxon>
        <taxon>Ascomycota</taxon>
        <taxon>Pezizomycotina</taxon>
        <taxon>Eurotiomycetes</taxon>
        <taxon>Chaetothyriomycetidae</taxon>
        <taxon>Chaetothyriales</taxon>
        <taxon>Herpotrichiellaceae</taxon>
        <taxon>Exophiala</taxon>
    </lineage>
</organism>
<evidence type="ECO:0000259" key="14">
    <source>
        <dbReference type="Pfam" id="PF11597"/>
    </source>
</evidence>
<evidence type="ECO:0000259" key="13">
    <source>
        <dbReference type="Pfam" id="PF06333"/>
    </source>
</evidence>
<evidence type="ECO:0000256" key="11">
    <source>
        <dbReference type="RuleBase" id="RU364134"/>
    </source>
</evidence>
<dbReference type="InterPro" id="IPR009401">
    <property type="entry name" value="Med13_C"/>
</dbReference>
<feature type="region of interest" description="Disordered" evidence="12">
    <location>
        <begin position="472"/>
        <end position="642"/>
    </location>
</feature>
<keyword evidence="4 11" id="KW-0678">Repressor</keyword>
<dbReference type="OrthoDB" id="103819at2759"/>
<feature type="compositionally biased region" description="Basic and acidic residues" evidence="12">
    <location>
        <begin position="548"/>
        <end position="559"/>
    </location>
</feature>
<feature type="compositionally biased region" description="Polar residues" evidence="12">
    <location>
        <begin position="1204"/>
        <end position="1216"/>
    </location>
</feature>
<dbReference type="Pfam" id="PF11597">
    <property type="entry name" value="Med13_N"/>
    <property type="match status" value="1"/>
</dbReference>
<comment type="similarity">
    <text evidence="2 11">Belongs to the Mediator complex subunit 13 family.</text>
</comment>
<feature type="domain" description="Mediator complex subunit Med13 C-terminal" evidence="13">
    <location>
        <begin position="1039"/>
        <end position="1357"/>
    </location>
</feature>
<comment type="function">
    <text evidence="9 11">Component of the SRB8-11 complex. The SRB8-11 complex is a regulatory module of the Mediator complex which is itself involved in regulation of basal and activated RNA polymerase II-dependent transcription. The SRB8-11 complex may be involved in the transcriptional repression of a subset of genes regulated by Mediator. It may inhibit the association of the Mediator complex with RNA polymerase II to form the holoenzyme complex.</text>
</comment>
<comment type="subunit">
    <text evidence="11">Component of the SRB8-11 complex, which itself associates with the Mediator complex.</text>
</comment>
<feature type="compositionally biased region" description="Polar residues" evidence="12">
    <location>
        <begin position="511"/>
        <end position="521"/>
    </location>
</feature>
<evidence type="ECO:0000256" key="3">
    <source>
        <dbReference type="ARBA" id="ARBA00019618"/>
    </source>
</evidence>
<dbReference type="GO" id="GO:0045944">
    <property type="term" value="P:positive regulation of transcription by RNA polymerase II"/>
    <property type="evidence" value="ECO:0007669"/>
    <property type="project" value="TreeGrafter"/>
</dbReference>
<dbReference type="PANTHER" id="PTHR48249">
    <property type="entry name" value="MEDIATOR OF RNA POLYMERASE II TRANSCRIPTION SUBUNIT 13"/>
    <property type="match status" value="1"/>
</dbReference>
<comment type="subcellular location">
    <subcellularLocation>
        <location evidence="1 11">Nucleus</location>
    </subcellularLocation>
</comment>
<dbReference type="InterPro" id="IPR051139">
    <property type="entry name" value="Mediator_complx_sub13"/>
</dbReference>
<dbReference type="GO" id="GO:0016592">
    <property type="term" value="C:mediator complex"/>
    <property type="evidence" value="ECO:0007669"/>
    <property type="project" value="InterPro"/>
</dbReference>
<dbReference type="Pfam" id="PF06333">
    <property type="entry name" value="Med13_C"/>
    <property type="match status" value="1"/>
</dbReference>
<sequence>MATSYDFPISCATNVYTLGDFGEIAYIVCTVAIPPPTPDTPPQVLSPEETLARLRKSERQFREASILAALDPQARQLFTFYKKVDIANAKDQKALLSKFGYVLRSNACTIAYKTAARLPDLLKPEQARLYRLFTAAITSSIRLVPANDRAIQTVGLNLYLIEDPPGATSFDRFDSSKKWSLFRLDLQIILSGHIVLTIVREDTSSFFRASDIDSNDVEVTDSRCSGYLAPLGVIARFKLQRAAKLGTELSFQMQTDHEPSLSLVENVWKELVPQWLKEHGQYLETDKSTRWVETEIVVKTGDVVQTDSQKASSPNTSSIETTTWKTIFWPAELCFVSECPPLPPEAEGIPEDALQFVQKWISGTALSPARDAHQGQNNDHEDDDEPLFNDDGPFDEPFHPYGPPSFPQSQTIYPTPPDAVMTHPTPGFSSVDGLATTPANLLRGPADMVSTQDEQMPDYDEPTNLSGGFYDEDLFDEMPGDTFGQETAGDEPNWDFFDDEPGNEPKDQEPGMSSNGQSNVDILSAAKVEHATNDVQQTPVENLPASVDAKDEISKKTDSEQISPSMPRDSRPTNSSVAKENELPLATESLPSRDVRDQYGTKSTNRPRRPSAFDGVQPSLDLSERDSKYSANGDFWFDPKPKRAETGELSRYQNILHMIPSSPSDTDETDDSSRMSFEQHVPLSTTSKVAPQWTEYRAQTPPAASEVTEPEEQKIRQETQQMLALLHDGSMKPPSIPCFGSGAETRELPDLSAAEVTDVAQILVDQVSQSSLLSVVDPQHHSRPASDEEATAGLNLSGINSTGTPSTLSQLVNLQADGPSINLSGRMARLPNPQIRVRRGNHTLTASMSIIEFWDTLNLQPDNDGKDVTVFCVCPDSQNILDGCSNLLCRMSDAYTSCLLGEHKVGRIPNFTDNGLVPWSIEDFADSSRRCAQLGDHLGLSTDLEGLVMVYIICPTENMNDYLDTCHAFYALFGAFRDSVTDKTKVVDIALQIIPQGFVASSEMLVIPPQSAYLRLAREVYNRLPPVKPETTTTPPGSCSSAVTMVKMDSSVHFHLSSSYSSPFSKSGPCLHLAYSISHDERWISAAWTDETGTIALSMSYCIRLWSSGPRRQRQEIFREMWGTSQDIMAKVPGTWRLNVVKNGHFDVAEVKEWCKFEDERTPATSRCKLMLLSARLRPMLRIVAPKGSGKSGAATLGNMYGTPGSTPQAGITSPDQLMAATPTPGGSGGFSAATPPEHGFDPNAESDITLVDPSEESWSIILPYGVNQSSETGEIRPALVTGLLMKRRGEKGEDGLSAIEVSWVHGLPNAADMEKMPVEELLDDVLRQYRGLVSLGATRGCIDSSIDCLPWHIFTAVRGADVLGEVL</sequence>
<evidence type="ECO:0000256" key="12">
    <source>
        <dbReference type="SAM" id="MobiDB-lite"/>
    </source>
</evidence>
<evidence type="ECO:0000313" key="17">
    <source>
        <dbReference type="Proteomes" id="UP000288859"/>
    </source>
</evidence>
<keyword evidence="7 11" id="KW-0804">Transcription</keyword>
<name>A0A438MZU5_EXOME</name>
<evidence type="ECO:0000256" key="8">
    <source>
        <dbReference type="ARBA" id="ARBA00023242"/>
    </source>
</evidence>
<dbReference type="InterPro" id="IPR041285">
    <property type="entry name" value="MID_MedPIWI"/>
</dbReference>
<gene>
    <name evidence="16" type="ORF">B0A52_07580</name>
</gene>
<reference evidence="16 17" key="1">
    <citation type="submission" date="2017-03" db="EMBL/GenBank/DDBJ databases">
        <title>Genomes of endolithic fungi from Antarctica.</title>
        <authorList>
            <person name="Coleine C."/>
            <person name="Masonjones S."/>
            <person name="Stajich J.E."/>
        </authorList>
    </citation>
    <scope>NUCLEOTIDE SEQUENCE [LARGE SCALE GENOMIC DNA]</scope>
    <source>
        <strain evidence="16 17">CCFEE 6314</strain>
    </source>
</reference>
<evidence type="ECO:0000256" key="9">
    <source>
        <dbReference type="ARBA" id="ARBA00025661"/>
    </source>
</evidence>
<keyword evidence="6 11" id="KW-0010">Activator</keyword>
<feature type="compositionally biased region" description="Acidic residues" evidence="12">
    <location>
        <begin position="488"/>
        <end position="502"/>
    </location>
</feature>
<feature type="region of interest" description="Disordered" evidence="12">
    <location>
        <begin position="1191"/>
        <end position="1246"/>
    </location>
</feature>
<dbReference type="Pfam" id="PF18296">
    <property type="entry name" value="MID_MedPIWI"/>
    <property type="match status" value="1"/>
</dbReference>
<accession>A0A438MZU5</accession>
<evidence type="ECO:0000256" key="10">
    <source>
        <dbReference type="ARBA" id="ARBA00032008"/>
    </source>
</evidence>
<protein>
    <recommendedName>
        <fullName evidence="3 11">Mediator of RNA polymerase II transcription subunit 13</fullName>
    </recommendedName>
    <alternativeName>
        <fullName evidence="10 11">Mediator complex subunit 13</fullName>
    </alternativeName>
</protein>
<feature type="compositionally biased region" description="Acidic residues" evidence="12">
    <location>
        <begin position="380"/>
        <end position="394"/>
    </location>
</feature>
<keyword evidence="5 11" id="KW-0805">Transcription regulation</keyword>
<comment type="caution">
    <text evidence="16">The sequence shown here is derived from an EMBL/GenBank/DDBJ whole genome shotgun (WGS) entry which is preliminary data.</text>
</comment>
<feature type="domain" description="MID" evidence="15">
    <location>
        <begin position="866"/>
        <end position="1026"/>
    </location>
</feature>
<feature type="domain" description="Mediator complex subunit Med13 N-terminal" evidence="14">
    <location>
        <begin position="6"/>
        <end position="337"/>
    </location>
</feature>
<evidence type="ECO:0000256" key="5">
    <source>
        <dbReference type="ARBA" id="ARBA00023015"/>
    </source>
</evidence>
<dbReference type="InterPro" id="IPR021643">
    <property type="entry name" value="Mediator_Med13_N"/>
</dbReference>
<evidence type="ECO:0000256" key="4">
    <source>
        <dbReference type="ARBA" id="ARBA00022491"/>
    </source>
</evidence>
<evidence type="ECO:0000259" key="15">
    <source>
        <dbReference type="Pfam" id="PF18296"/>
    </source>
</evidence>
<dbReference type="EMBL" id="NAJM01000034">
    <property type="protein sequence ID" value="RVX68925.1"/>
    <property type="molecule type" value="Genomic_DNA"/>
</dbReference>
<dbReference type="Proteomes" id="UP000288859">
    <property type="component" value="Unassembled WGS sequence"/>
</dbReference>
<dbReference type="PANTHER" id="PTHR48249:SF3">
    <property type="entry name" value="MEDIATOR OF RNA POLYMERASE II TRANSCRIPTION SUBUNIT 13"/>
    <property type="match status" value="1"/>
</dbReference>
<dbReference type="GO" id="GO:0003713">
    <property type="term" value="F:transcription coactivator activity"/>
    <property type="evidence" value="ECO:0007669"/>
    <property type="project" value="TreeGrafter"/>
</dbReference>
<dbReference type="VEuPathDB" id="FungiDB:PV10_03075"/>
<evidence type="ECO:0000256" key="2">
    <source>
        <dbReference type="ARBA" id="ARBA00009354"/>
    </source>
</evidence>
<feature type="region of interest" description="Disordered" evidence="12">
    <location>
        <begin position="368"/>
        <end position="412"/>
    </location>
</feature>